<dbReference type="Gene3D" id="2.60.40.1470">
    <property type="entry name" value="ApaG domain"/>
    <property type="match status" value="1"/>
</dbReference>
<name>A0ABP9R371_9RHOO</name>
<evidence type="ECO:0000313" key="5">
    <source>
        <dbReference type="Proteomes" id="UP001500547"/>
    </source>
</evidence>
<organism evidence="4 5">
    <name type="scientific">Viridibacterium curvum</name>
    <dbReference type="NCBI Taxonomy" id="1101404"/>
    <lineage>
        <taxon>Bacteria</taxon>
        <taxon>Pseudomonadati</taxon>
        <taxon>Pseudomonadota</taxon>
        <taxon>Betaproteobacteria</taxon>
        <taxon>Rhodocyclales</taxon>
        <taxon>Rhodocyclaceae</taxon>
        <taxon>Viridibacterium</taxon>
    </lineage>
</organism>
<gene>
    <name evidence="2 4" type="primary">apaG</name>
    <name evidence="4" type="ORF">GCM10025770_35210</name>
</gene>
<evidence type="ECO:0000256" key="2">
    <source>
        <dbReference type="HAMAP-Rule" id="MF_00791"/>
    </source>
</evidence>
<proteinExistence type="inferred from homology"/>
<dbReference type="RefSeq" id="WP_345534427.1">
    <property type="nucleotide sequence ID" value="NZ_BAABLD010000017.1"/>
</dbReference>
<sequence>MDAPSKTPSKYLIQIEASAEYVAAQSEPDEGRYVFAYRIRIRNAGQAPARLLSRHWIITDADSQQQEVKGDGVVGEKPLIQPGEHYEYSSGCSIPTPLGTMRGSYRMEAEDGTLFDAEIPEFMLSGPRLLH</sequence>
<evidence type="ECO:0000259" key="3">
    <source>
        <dbReference type="PROSITE" id="PS51087"/>
    </source>
</evidence>
<dbReference type="PANTHER" id="PTHR14289:SF16">
    <property type="entry name" value="POLYMERASE DELTA-INTERACTING PROTEIN 2"/>
    <property type="match status" value="1"/>
</dbReference>
<dbReference type="PANTHER" id="PTHR14289">
    <property type="entry name" value="F-BOX ONLY PROTEIN 3"/>
    <property type="match status" value="1"/>
</dbReference>
<protein>
    <recommendedName>
        <fullName evidence="1 2">Protein ApaG</fullName>
    </recommendedName>
</protein>
<dbReference type="InterPro" id="IPR007474">
    <property type="entry name" value="ApaG_domain"/>
</dbReference>
<dbReference type="Proteomes" id="UP001500547">
    <property type="component" value="Unassembled WGS sequence"/>
</dbReference>
<dbReference type="SUPFAM" id="SSF110069">
    <property type="entry name" value="ApaG-like"/>
    <property type="match status" value="1"/>
</dbReference>
<dbReference type="NCBIfam" id="NF003967">
    <property type="entry name" value="PRK05461.1"/>
    <property type="match status" value="1"/>
</dbReference>
<evidence type="ECO:0000313" key="4">
    <source>
        <dbReference type="EMBL" id="GAA5171117.1"/>
    </source>
</evidence>
<feature type="domain" description="ApaG" evidence="3">
    <location>
        <begin position="7"/>
        <end position="131"/>
    </location>
</feature>
<dbReference type="InterPro" id="IPR036767">
    <property type="entry name" value="ApaG_sf"/>
</dbReference>
<dbReference type="HAMAP" id="MF_00791">
    <property type="entry name" value="ApaG"/>
    <property type="match status" value="1"/>
</dbReference>
<accession>A0ABP9R371</accession>
<dbReference type="InterPro" id="IPR023065">
    <property type="entry name" value="Uncharacterised_ApaG"/>
</dbReference>
<dbReference type="EMBL" id="BAABLD010000017">
    <property type="protein sequence ID" value="GAA5171117.1"/>
    <property type="molecule type" value="Genomic_DNA"/>
</dbReference>
<reference evidence="5" key="1">
    <citation type="journal article" date="2019" name="Int. J. Syst. Evol. Microbiol.">
        <title>The Global Catalogue of Microorganisms (GCM) 10K type strain sequencing project: providing services to taxonomists for standard genome sequencing and annotation.</title>
        <authorList>
            <consortium name="The Broad Institute Genomics Platform"/>
            <consortium name="The Broad Institute Genome Sequencing Center for Infectious Disease"/>
            <person name="Wu L."/>
            <person name="Ma J."/>
        </authorList>
    </citation>
    <scope>NUCLEOTIDE SEQUENCE [LARGE SCALE GENOMIC DNA]</scope>
    <source>
        <strain evidence="5">JCM 18715</strain>
    </source>
</reference>
<comment type="caution">
    <text evidence="4">The sequence shown here is derived from an EMBL/GenBank/DDBJ whole genome shotgun (WGS) entry which is preliminary data.</text>
</comment>
<evidence type="ECO:0000256" key="1">
    <source>
        <dbReference type="ARBA" id="ARBA00017693"/>
    </source>
</evidence>
<dbReference type="PROSITE" id="PS51087">
    <property type="entry name" value="APAG"/>
    <property type="match status" value="1"/>
</dbReference>
<keyword evidence="5" id="KW-1185">Reference proteome</keyword>
<dbReference type="Pfam" id="PF04379">
    <property type="entry name" value="DUF525"/>
    <property type="match status" value="1"/>
</dbReference>